<sequence>MKNENNKSLIIYELNEIPKKVLENFIYKYPESNLAKLCIKDGYSETFTSDSGELHPWSSWPTFHRGVNSQKHKIKFLNQDISAANKFPPIWQKLREEGFSIGIFGSLQSFPPLEGENVKFFLPDTFAPYPNAYPKYLEDFQDFNLALTMRNKAHTRDIEYRDIRKFLKLILSGMFSIKTLYKIFSHVFLEILNKKYKNRRSLIQPILGFDIYFKLLKKHKPQFSTFFTNHVAGIMHRYWKDSFPEDFKENKNNNIRDSFNAASLDIALQISDYQIGLLLDFQKNRGGKIWVVSALGQEAINWGEYIPQITLDSENDLLNLIGLEKSNYKFVPSMHPDINVECKDKLALQNLRDSLASLRDMKNSKLFIERYEPVNNTINFALNSSKVLSKTNKFKYNNSTYDLSNFGFCYVERDLGTGYHFPKGIFISSDPSDIKIYTENCHECIDTTCFYSHILNYFKGKNLSKINNK</sequence>
<dbReference type="Gene3D" id="3.40.720.10">
    <property type="entry name" value="Alkaline Phosphatase, subunit A"/>
    <property type="match status" value="1"/>
</dbReference>
<dbReference type="SUPFAM" id="SSF53649">
    <property type="entry name" value="Alkaline phosphatase-like"/>
    <property type="match status" value="1"/>
</dbReference>
<evidence type="ECO:0000313" key="1">
    <source>
        <dbReference type="EMBL" id="KGG00318.1"/>
    </source>
</evidence>
<reference evidence="2" key="1">
    <citation type="journal article" date="2014" name="Sci. Data">
        <title>Genomes of diverse isolates of the marine cyanobacterium Prochlorococcus.</title>
        <authorList>
            <person name="Biller S."/>
            <person name="Berube P."/>
            <person name="Thompson J."/>
            <person name="Kelly L."/>
            <person name="Roggensack S."/>
            <person name="Awad L."/>
            <person name="Roache-Johnson K."/>
            <person name="Ding H."/>
            <person name="Giovannoni S.J."/>
            <person name="Moore L.R."/>
            <person name="Chisholm S.W."/>
        </authorList>
    </citation>
    <scope>NUCLEOTIDE SEQUENCE [LARGE SCALE GENOMIC DNA]</scope>
    <source>
        <strain evidence="2">MIT 9314</strain>
    </source>
</reference>
<dbReference type="RefSeq" id="WP_032516470.1">
    <property type="nucleotide sequence ID" value="NZ_JNAO01000013.1"/>
</dbReference>
<accession>A0A0A2AEK6</accession>
<evidence type="ECO:0000313" key="2">
    <source>
        <dbReference type="Proteomes" id="UP000030533"/>
    </source>
</evidence>
<proteinExistence type="predicted"/>
<organism evidence="1 2">
    <name type="scientific">Prochlorococcus marinus str. MIT 9314</name>
    <dbReference type="NCBI Taxonomy" id="167548"/>
    <lineage>
        <taxon>Bacteria</taxon>
        <taxon>Bacillati</taxon>
        <taxon>Cyanobacteriota</taxon>
        <taxon>Cyanophyceae</taxon>
        <taxon>Synechococcales</taxon>
        <taxon>Prochlorococcaceae</taxon>
        <taxon>Prochlorococcus</taxon>
    </lineage>
</organism>
<name>A0A0A2AEK6_PROMR</name>
<dbReference type="eggNOG" id="COG3379">
    <property type="taxonomic scope" value="Bacteria"/>
</dbReference>
<dbReference type="eggNOG" id="COG1524">
    <property type="taxonomic scope" value="Bacteria"/>
</dbReference>
<dbReference type="EMBL" id="JNAO01000013">
    <property type="protein sequence ID" value="KGG00318.1"/>
    <property type="molecule type" value="Genomic_DNA"/>
</dbReference>
<comment type="caution">
    <text evidence="1">The sequence shown here is derived from an EMBL/GenBank/DDBJ whole genome shotgun (WGS) entry which is preliminary data.</text>
</comment>
<dbReference type="Proteomes" id="UP000030533">
    <property type="component" value="Unassembled WGS sequence"/>
</dbReference>
<dbReference type="InterPro" id="IPR017850">
    <property type="entry name" value="Alkaline_phosphatase_core_sf"/>
</dbReference>
<dbReference type="AlphaFoldDB" id="A0A0A2AEK6"/>
<gene>
    <name evidence="1" type="ORF">EU98_1850</name>
</gene>
<protein>
    <submittedName>
        <fullName evidence="1">Uncharacterized protein</fullName>
    </submittedName>
</protein>
<dbReference type="STRING" id="167548.EU98_1850"/>